<evidence type="ECO:0000313" key="3">
    <source>
        <dbReference type="EMBL" id="GAA4353937.1"/>
    </source>
</evidence>
<sequence length="120" mass="13096">MAMTINKIRLGACAGLLGLYAVAACSTSDQASETAAPAVPREVRTDAERRAIYRSGGHSTAVPDATPNRMGLGEHASEINRRKRPETLNTNAPNNTTTKTRYERLDYDFDIPFDSSRARP</sequence>
<dbReference type="EMBL" id="BAABGZ010000015">
    <property type="protein sequence ID" value="GAA4353937.1"/>
    <property type="molecule type" value="Genomic_DNA"/>
</dbReference>
<dbReference type="Proteomes" id="UP001501153">
    <property type="component" value="Unassembled WGS sequence"/>
</dbReference>
<comment type="caution">
    <text evidence="3">The sequence shown here is derived from an EMBL/GenBank/DDBJ whole genome shotgun (WGS) entry which is preliminary data.</text>
</comment>
<dbReference type="PROSITE" id="PS51257">
    <property type="entry name" value="PROKAR_LIPOPROTEIN"/>
    <property type="match status" value="1"/>
</dbReference>
<evidence type="ECO:0000256" key="2">
    <source>
        <dbReference type="SAM" id="SignalP"/>
    </source>
</evidence>
<name>A0ABP8I910_9BACT</name>
<accession>A0ABP8I910</accession>
<gene>
    <name evidence="3" type="ORF">GCM10023185_15040</name>
</gene>
<feature type="chain" id="PRO_5045670334" description="Lipoprotein" evidence="2">
    <location>
        <begin position="24"/>
        <end position="120"/>
    </location>
</feature>
<reference evidence="4" key="1">
    <citation type="journal article" date="2019" name="Int. J. Syst. Evol. Microbiol.">
        <title>The Global Catalogue of Microorganisms (GCM) 10K type strain sequencing project: providing services to taxonomists for standard genome sequencing and annotation.</title>
        <authorList>
            <consortium name="The Broad Institute Genomics Platform"/>
            <consortium name="The Broad Institute Genome Sequencing Center for Infectious Disease"/>
            <person name="Wu L."/>
            <person name="Ma J."/>
        </authorList>
    </citation>
    <scope>NUCLEOTIDE SEQUENCE [LARGE SCALE GENOMIC DNA]</scope>
    <source>
        <strain evidence="4">JCM 17923</strain>
    </source>
</reference>
<feature type="signal peptide" evidence="2">
    <location>
        <begin position="1"/>
        <end position="23"/>
    </location>
</feature>
<feature type="region of interest" description="Disordered" evidence="1">
    <location>
        <begin position="52"/>
        <end position="103"/>
    </location>
</feature>
<proteinExistence type="predicted"/>
<feature type="compositionally biased region" description="Low complexity" evidence="1">
    <location>
        <begin position="87"/>
        <end position="99"/>
    </location>
</feature>
<keyword evidence="4" id="KW-1185">Reference proteome</keyword>
<keyword evidence="2" id="KW-0732">Signal</keyword>
<evidence type="ECO:0000256" key="1">
    <source>
        <dbReference type="SAM" id="MobiDB-lite"/>
    </source>
</evidence>
<organism evidence="3 4">
    <name type="scientific">Hymenobacter saemangeumensis</name>
    <dbReference type="NCBI Taxonomy" id="1084522"/>
    <lineage>
        <taxon>Bacteria</taxon>
        <taxon>Pseudomonadati</taxon>
        <taxon>Bacteroidota</taxon>
        <taxon>Cytophagia</taxon>
        <taxon>Cytophagales</taxon>
        <taxon>Hymenobacteraceae</taxon>
        <taxon>Hymenobacter</taxon>
    </lineage>
</organism>
<evidence type="ECO:0008006" key="5">
    <source>
        <dbReference type="Google" id="ProtNLM"/>
    </source>
</evidence>
<evidence type="ECO:0000313" key="4">
    <source>
        <dbReference type="Proteomes" id="UP001501153"/>
    </source>
</evidence>
<protein>
    <recommendedName>
        <fullName evidence="5">Lipoprotein</fullName>
    </recommendedName>
</protein>